<feature type="region of interest" description="Disordered" evidence="2">
    <location>
        <begin position="344"/>
        <end position="376"/>
    </location>
</feature>
<dbReference type="SUPFAM" id="SSF57756">
    <property type="entry name" value="Retrovirus zinc finger-like domains"/>
    <property type="match status" value="1"/>
</dbReference>
<dbReference type="SUPFAM" id="SSF56349">
    <property type="entry name" value="DNA breaking-rejoining enzymes"/>
    <property type="match status" value="1"/>
</dbReference>
<dbReference type="InterPro" id="IPR011010">
    <property type="entry name" value="DNA_brk_join_enz"/>
</dbReference>
<dbReference type="Proteomes" id="UP001353858">
    <property type="component" value="Unassembled WGS sequence"/>
</dbReference>
<dbReference type="PANTHER" id="PTHR33480">
    <property type="entry name" value="SET DOMAIN-CONTAINING PROTEIN-RELATED"/>
    <property type="match status" value="1"/>
</dbReference>
<keyword evidence="1" id="KW-0862">Zinc</keyword>
<feature type="compositionally biased region" description="Acidic residues" evidence="2">
    <location>
        <begin position="1183"/>
        <end position="1192"/>
    </location>
</feature>
<feature type="compositionally biased region" description="Polar residues" evidence="2">
    <location>
        <begin position="365"/>
        <end position="376"/>
    </location>
</feature>
<dbReference type="GO" id="GO:0008270">
    <property type="term" value="F:zinc ion binding"/>
    <property type="evidence" value="ECO:0007669"/>
    <property type="project" value="UniProtKB-KW"/>
</dbReference>
<evidence type="ECO:0000256" key="2">
    <source>
        <dbReference type="SAM" id="MobiDB-lite"/>
    </source>
</evidence>
<dbReference type="GO" id="GO:0003677">
    <property type="term" value="F:DNA binding"/>
    <property type="evidence" value="ECO:0007669"/>
    <property type="project" value="InterPro"/>
</dbReference>
<evidence type="ECO:0000313" key="4">
    <source>
        <dbReference type="EMBL" id="KAK4875492.1"/>
    </source>
</evidence>
<sequence>MEPNHLKSNEIIFELLCRGLQPQDNQMLRRAQLRGQLRKERNGPSVSFIQPYDDYEKNVSQIEESLTDLWDLLNSENVTSLVCTRVNTRLLHLENRINLLKPSGKEQISKKNDFNTQLLTLQGLLIEHSESQIENDLSKLNMSAMPSNNSYVQQSTVRSVPVYKWETQPSESEIIDQILRNLNPYFSERVSLHDVDTLDRLKELCRKVQDVKSRIDKYHPPPQKRSVLLEPDLAYVGLRNSSDIVSSVNNSDLNVKKCFNCGYQGHMHRQCPKPASIFCFGCGIAGNATNDTCELDHLLMSTEEVDKVTNIPKSVEFSPHQSKVTEVPDEQPIIKVQFPNNITRGPGRPRLLRTGSRGRPRKLFQSRSSVSQNTEETQIDEVERDVDDDVFVNVAEVSVQDALKNDYIKNSLNKIGKKRTICKFCRNNVTNFERHVVRHHKEEKEVKDLSRFMTTNKEDRNMRRKILGLMRYETQFEEFVQNDNDDINRLPCSHCKKLVATNYLRRHFKVCSVKPLNESGKRIQHRAQSQTLLACASESTNTSTALRVKKDVFVKMRADPISLVAKKDPLIRHFGENYLKKHKRAQIHTACSNKLRECARLFIEMRNRTGVKDLNFMDILSTTYFDNVAASARTISGYNEESKQFKAPTLAMHLGTLLKQISDLCSHLILKRVLVCNHIEDKLKNLKRFKNMVVNHWNNEISSLATKDLAEKKWNKPVTLPLTKDVMKFRNYVTKVAMDNFELLKKQNSDEQAFKKLVEASLCLTILFNRRRIGDVQYVSVESYLQNFQPTDQTEFLEHLTESEKALTKNYKRVIAGGKGSRSIVILFPKNLQEYINLLLKVRSDIEIVPKENCYLFAYPRVKNNWVRADFVIRKFAKASNLENPDAISSNRLRKQIATLMQIINLNKEEYAQFAKFMGHTEKTHQEFYEITQDVYQTAKVSKLLSLFDKGKGAQYKGQSLSEIDVVPSSESEPEYEENRDEVMVEDSNLNCNKNKNFECSEDLSSVDIIGPLSSRPREMPKKGNRVRWTVKQKQVVEKHFKKHIMSKTVPKKEECLYLIEANKDLFYNLDWLFAEWKSATRKKARESKKLLPHKKELIDVTGVIAVDNMNIAKLGSTAKSLDLDQDEQYLQDVLPPNAIVLEYIDEDVVATHQESLPPQPCFSSITPQCAKPKKKITKIEPSDSDSYEEESVGFSDSYATSDLDEDPTYLPEKINQPMNLLQMKRIYDYQFLTGEKAKT</sequence>
<keyword evidence="1" id="KW-0479">Metal-binding</keyword>
<name>A0AAN7SD24_9COLE</name>
<dbReference type="PANTHER" id="PTHR33480:SF1">
    <property type="entry name" value="TYR RECOMBINASE DOMAIN-CONTAINING PROTEIN"/>
    <property type="match status" value="1"/>
</dbReference>
<feature type="domain" description="CCHC-type" evidence="3">
    <location>
        <begin position="257"/>
        <end position="273"/>
    </location>
</feature>
<dbReference type="InterPro" id="IPR001878">
    <property type="entry name" value="Znf_CCHC"/>
</dbReference>
<gene>
    <name evidence="4" type="ORF">RN001_011914</name>
</gene>
<dbReference type="AlphaFoldDB" id="A0AAN7SD24"/>
<organism evidence="4 5">
    <name type="scientific">Aquatica leii</name>
    <dbReference type="NCBI Taxonomy" id="1421715"/>
    <lineage>
        <taxon>Eukaryota</taxon>
        <taxon>Metazoa</taxon>
        <taxon>Ecdysozoa</taxon>
        <taxon>Arthropoda</taxon>
        <taxon>Hexapoda</taxon>
        <taxon>Insecta</taxon>
        <taxon>Pterygota</taxon>
        <taxon>Neoptera</taxon>
        <taxon>Endopterygota</taxon>
        <taxon>Coleoptera</taxon>
        <taxon>Polyphaga</taxon>
        <taxon>Elateriformia</taxon>
        <taxon>Elateroidea</taxon>
        <taxon>Lampyridae</taxon>
        <taxon>Luciolinae</taxon>
        <taxon>Aquatica</taxon>
    </lineage>
</organism>
<dbReference type="InterPro" id="IPR036875">
    <property type="entry name" value="Znf_CCHC_sf"/>
</dbReference>
<evidence type="ECO:0000259" key="3">
    <source>
        <dbReference type="PROSITE" id="PS50158"/>
    </source>
</evidence>
<feature type="compositionally biased region" description="Low complexity" evidence="2">
    <location>
        <begin position="344"/>
        <end position="355"/>
    </location>
</feature>
<evidence type="ECO:0000256" key="1">
    <source>
        <dbReference type="PROSITE-ProRule" id="PRU00047"/>
    </source>
</evidence>
<comment type="caution">
    <text evidence="4">The sequence shown here is derived from an EMBL/GenBank/DDBJ whole genome shotgun (WGS) entry which is preliminary data.</text>
</comment>
<evidence type="ECO:0000313" key="5">
    <source>
        <dbReference type="Proteomes" id="UP001353858"/>
    </source>
</evidence>
<dbReference type="Gene3D" id="4.10.60.10">
    <property type="entry name" value="Zinc finger, CCHC-type"/>
    <property type="match status" value="1"/>
</dbReference>
<feature type="region of interest" description="Disordered" evidence="2">
    <location>
        <begin position="1174"/>
        <end position="1212"/>
    </location>
</feature>
<accession>A0AAN7SD24</accession>
<keyword evidence="1" id="KW-0863">Zinc-finger</keyword>
<dbReference type="EMBL" id="JARPUR010000005">
    <property type="protein sequence ID" value="KAK4875492.1"/>
    <property type="molecule type" value="Genomic_DNA"/>
</dbReference>
<protein>
    <recommendedName>
        <fullName evidence="3">CCHC-type domain-containing protein</fullName>
    </recommendedName>
</protein>
<dbReference type="PROSITE" id="PS50158">
    <property type="entry name" value="ZF_CCHC"/>
    <property type="match status" value="1"/>
</dbReference>
<reference evidence="5" key="1">
    <citation type="submission" date="2023-01" db="EMBL/GenBank/DDBJ databases">
        <title>Key to firefly adult light organ development and bioluminescence: homeobox transcription factors regulate luciferase expression and transportation to peroxisome.</title>
        <authorList>
            <person name="Fu X."/>
        </authorList>
    </citation>
    <scope>NUCLEOTIDE SEQUENCE [LARGE SCALE GENOMIC DNA]</scope>
</reference>
<keyword evidence="5" id="KW-1185">Reference proteome</keyword>
<proteinExistence type="predicted"/>